<dbReference type="RefSeq" id="WP_138226802.1">
    <property type="nucleotide sequence ID" value="NZ_CP040396.1"/>
</dbReference>
<evidence type="ECO:0000259" key="3">
    <source>
        <dbReference type="PROSITE" id="PS50930"/>
    </source>
</evidence>
<feature type="domain" description="HTH LytTR-type" evidence="3">
    <location>
        <begin position="136"/>
        <end position="244"/>
    </location>
</feature>
<proteinExistence type="predicted"/>
<accession>A0A4P8XN82</accession>
<dbReference type="Pfam" id="PF04397">
    <property type="entry name" value="LytTR"/>
    <property type="match status" value="1"/>
</dbReference>
<sequence>MNVLIVEDEPHIVSLLASCIQEAAPGASLFTTDQSAEAIQIALANPMDLFILDIQLADYKGTQLAKELRAMECYSFTPILFATGLANEELNAYRQIKCYGFLIKPFTRDEVLHAVRDVLSYMDHLRAGKTPQPEILSIEQKSHVLEYPIHQIVYVESFGKHLELHIKSAGEEIRSDRISGLSLKKIAELLGEKSFIQCHKSYIINTAYIQKIDKSEGAIKLVGADQLIPIGHTFKHALKNRGHA</sequence>
<dbReference type="InterPro" id="IPR011006">
    <property type="entry name" value="CheY-like_superfamily"/>
</dbReference>
<dbReference type="GO" id="GO:0000156">
    <property type="term" value="F:phosphorelay response regulator activity"/>
    <property type="evidence" value="ECO:0007669"/>
    <property type="project" value="InterPro"/>
</dbReference>
<dbReference type="Gene3D" id="2.40.50.1020">
    <property type="entry name" value="LytTr DNA-binding domain"/>
    <property type="match status" value="1"/>
</dbReference>
<dbReference type="PANTHER" id="PTHR37299">
    <property type="entry name" value="TRANSCRIPTIONAL REGULATOR-RELATED"/>
    <property type="match status" value="1"/>
</dbReference>
<dbReference type="GO" id="GO:0003677">
    <property type="term" value="F:DNA binding"/>
    <property type="evidence" value="ECO:0007669"/>
    <property type="project" value="InterPro"/>
</dbReference>
<keyword evidence="5" id="KW-1185">Reference proteome</keyword>
<dbReference type="Proteomes" id="UP000300879">
    <property type="component" value="Chromosome"/>
</dbReference>
<evidence type="ECO:0000259" key="2">
    <source>
        <dbReference type="PROSITE" id="PS50110"/>
    </source>
</evidence>
<dbReference type="SUPFAM" id="SSF52172">
    <property type="entry name" value="CheY-like"/>
    <property type="match status" value="1"/>
</dbReference>
<dbReference type="OrthoDB" id="3190595at2"/>
<dbReference type="EMBL" id="CP040396">
    <property type="protein sequence ID" value="QCT04018.1"/>
    <property type="molecule type" value="Genomic_DNA"/>
</dbReference>
<dbReference type="PROSITE" id="PS50110">
    <property type="entry name" value="RESPONSE_REGULATORY"/>
    <property type="match status" value="1"/>
</dbReference>
<dbReference type="SMART" id="SM00448">
    <property type="entry name" value="REC"/>
    <property type="match status" value="1"/>
</dbReference>
<evidence type="ECO:0000313" key="5">
    <source>
        <dbReference type="Proteomes" id="UP000300879"/>
    </source>
</evidence>
<dbReference type="SMART" id="SM00850">
    <property type="entry name" value="LytTR"/>
    <property type="match status" value="1"/>
</dbReference>
<feature type="domain" description="Response regulatory" evidence="2">
    <location>
        <begin position="2"/>
        <end position="119"/>
    </location>
</feature>
<protein>
    <submittedName>
        <fullName evidence="4">Two component transcriptional regulator</fullName>
    </submittedName>
</protein>
<reference evidence="4 5" key="1">
    <citation type="submission" date="2019-05" db="EMBL/GenBank/DDBJ databases">
        <authorList>
            <person name="Chen C."/>
        </authorList>
    </citation>
    <scope>NUCLEOTIDE SEQUENCE [LARGE SCALE GENOMIC DNA]</scope>
    <source>
        <strain evidence="4 5">HB172198</strain>
    </source>
</reference>
<keyword evidence="1" id="KW-0597">Phosphoprotein</keyword>
<dbReference type="InterPro" id="IPR007492">
    <property type="entry name" value="LytTR_DNA-bd_dom"/>
</dbReference>
<name>A0A4P8XN82_9BACL</name>
<dbReference type="InterPro" id="IPR046947">
    <property type="entry name" value="LytR-like"/>
</dbReference>
<dbReference type="PANTHER" id="PTHR37299:SF1">
    <property type="entry name" value="STAGE 0 SPORULATION PROTEIN A HOMOLOG"/>
    <property type="match status" value="1"/>
</dbReference>
<gene>
    <name evidence="4" type="ORF">E6C60_3307</name>
</gene>
<dbReference type="Gene3D" id="3.40.50.2300">
    <property type="match status" value="1"/>
</dbReference>
<dbReference type="KEGG" id="palo:E6C60_3307"/>
<feature type="modified residue" description="4-aspartylphosphate" evidence="1">
    <location>
        <position position="53"/>
    </location>
</feature>
<dbReference type="PROSITE" id="PS50930">
    <property type="entry name" value="HTH_LYTTR"/>
    <property type="match status" value="1"/>
</dbReference>
<organism evidence="4 5">
    <name type="scientific">Paenibacillus algicola</name>
    <dbReference type="NCBI Taxonomy" id="2565926"/>
    <lineage>
        <taxon>Bacteria</taxon>
        <taxon>Bacillati</taxon>
        <taxon>Bacillota</taxon>
        <taxon>Bacilli</taxon>
        <taxon>Bacillales</taxon>
        <taxon>Paenibacillaceae</taxon>
        <taxon>Paenibacillus</taxon>
    </lineage>
</organism>
<dbReference type="InterPro" id="IPR001789">
    <property type="entry name" value="Sig_transdc_resp-reg_receiver"/>
</dbReference>
<evidence type="ECO:0000256" key="1">
    <source>
        <dbReference type="PROSITE-ProRule" id="PRU00169"/>
    </source>
</evidence>
<dbReference type="Pfam" id="PF00072">
    <property type="entry name" value="Response_reg"/>
    <property type="match status" value="1"/>
</dbReference>
<dbReference type="AlphaFoldDB" id="A0A4P8XN82"/>
<evidence type="ECO:0000313" key="4">
    <source>
        <dbReference type="EMBL" id="QCT04018.1"/>
    </source>
</evidence>